<dbReference type="PANTHER" id="PTHR21237">
    <property type="entry name" value="GRPE PROTEIN"/>
    <property type="match status" value="1"/>
</dbReference>
<proteinExistence type="inferred from homology"/>
<dbReference type="Pfam" id="PF01025">
    <property type="entry name" value="GrpE"/>
    <property type="match status" value="1"/>
</dbReference>
<evidence type="ECO:0000256" key="2">
    <source>
        <dbReference type="ARBA" id="ARBA00023186"/>
    </source>
</evidence>
<feature type="compositionally biased region" description="Low complexity" evidence="5">
    <location>
        <begin position="26"/>
        <end position="37"/>
    </location>
</feature>
<dbReference type="Proteomes" id="UP000249239">
    <property type="component" value="Unassembled WGS sequence"/>
</dbReference>
<protein>
    <recommendedName>
        <fullName evidence="3">Protein GrpE</fullName>
    </recommendedName>
    <alternativeName>
        <fullName evidence="3">HSP-70 cofactor</fullName>
    </alternativeName>
</protein>
<comment type="caution">
    <text evidence="6">The sequence shown here is derived from an EMBL/GenBank/DDBJ whole genome shotgun (WGS) entry which is preliminary data.</text>
</comment>
<dbReference type="SUPFAM" id="SSF58014">
    <property type="entry name" value="Coiled-coil domain of nucleotide exchange factor GrpE"/>
    <property type="match status" value="1"/>
</dbReference>
<dbReference type="CDD" id="cd00446">
    <property type="entry name" value="GrpE"/>
    <property type="match status" value="1"/>
</dbReference>
<reference evidence="6 7" key="1">
    <citation type="submission" date="2018-06" db="EMBL/GenBank/DDBJ databases">
        <title>Genomic Encyclopedia of Archaeal and Bacterial Type Strains, Phase II (KMG-II): from individual species to whole genera.</title>
        <authorList>
            <person name="Goeker M."/>
        </authorList>
    </citation>
    <scope>NUCLEOTIDE SEQUENCE [LARGE SCALE GENOMIC DNA]</scope>
    <source>
        <strain evidence="6 7">DSM 6779</strain>
    </source>
</reference>
<evidence type="ECO:0000256" key="3">
    <source>
        <dbReference type="HAMAP-Rule" id="MF_01151"/>
    </source>
</evidence>
<dbReference type="PRINTS" id="PR00773">
    <property type="entry name" value="GRPEPROTEIN"/>
</dbReference>
<comment type="subunit">
    <text evidence="3">Homodimer.</text>
</comment>
<evidence type="ECO:0000256" key="5">
    <source>
        <dbReference type="SAM" id="MobiDB-lite"/>
    </source>
</evidence>
<dbReference type="InterPro" id="IPR000740">
    <property type="entry name" value="GrpE"/>
</dbReference>
<dbReference type="GO" id="GO:0005737">
    <property type="term" value="C:cytoplasm"/>
    <property type="evidence" value="ECO:0007669"/>
    <property type="project" value="UniProtKB-SubCell"/>
</dbReference>
<evidence type="ECO:0000313" key="6">
    <source>
        <dbReference type="EMBL" id="PZX16688.1"/>
    </source>
</evidence>
<dbReference type="GO" id="GO:0051087">
    <property type="term" value="F:protein-folding chaperone binding"/>
    <property type="evidence" value="ECO:0007669"/>
    <property type="project" value="InterPro"/>
</dbReference>
<organism evidence="6 7">
    <name type="scientific">Breznakibacter xylanolyticus</name>
    <dbReference type="NCBI Taxonomy" id="990"/>
    <lineage>
        <taxon>Bacteria</taxon>
        <taxon>Pseudomonadati</taxon>
        <taxon>Bacteroidota</taxon>
        <taxon>Bacteroidia</taxon>
        <taxon>Marinilabiliales</taxon>
        <taxon>Marinilabiliaceae</taxon>
        <taxon>Breznakibacter</taxon>
    </lineage>
</organism>
<dbReference type="GO" id="GO:0000774">
    <property type="term" value="F:adenyl-nucleotide exchange factor activity"/>
    <property type="evidence" value="ECO:0007669"/>
    <property type="project" value="InterPro"/>
</dbReference>
<dbReference type="GO" id="GO:0042803">
    <property type="term" value="F:protein homodimerization activity"/>
    <property type="evidence" value="ECO:0007669"/>
    <property type="project" value="InterPro"/>
</dbReference>
<dbReference type="Gene3D" id="2.30.22.10">
    <property type="entry name" value="Head domain of nucleotide exchange factor GrpE"/>
    <property type="match status" value="1"/>
</dbReference>
<comment type="subcellular location">
    <subcellularLocation>
        <location evidence="3">Cytoplasm</location>
    </subcellularLocation>
</comment>
<evidence type="ECO:0000256" key="4">
    <source>
        <dbReference type="RuleBase" id="RU004478"/>
    </source>
</evidence>
<feature type="region of interest" description="Disordered" evidence="5">
    <location>
        <begin position="1"/>
        <end position="45"/>
    </location>
</feature>
<dbReference type="SUPFAM" id="SSF51064">
    <property type="entry name" value="Head domain of nucleotide exchange factor GrpE"/>
    <property type="match status" value="1"/>
</dbReference>
<accession>A0A2W7N9G8</accession>
<dbReference type="GO" id="GO:0006457">
    <property type="term" value="P:protein folding"/>
    <property type="evidence" value="ECO:0007669"/>
    <property type="project" value="InterPro"/>
</dbReference>
<sequence length="203" mass="22610">MTKKAHHEAHEPETEMDNQSVEQPVAETTADGTGNNGDTEEQPSLEPAVENEYEEMIGSLNVKLADMTDKYLRLSADFDNYRKRTLKEKAELITSGGEGVLKNIIPLVDDFERAMAHIDTAQDMAAMREGIALIYGKFVDFLTRQGVKPIDAKDQPFDTDLHEAITKIPAPTPEMKGKVIDCVEKGYLLNDKVIRFSKVVVGE</sequence>
<dbReference type="EMBL" id="QKZK01000012">
    <property type="protein sequence ID" value="PZX16688.1"/>
    <property type="molecule type" value="Genomic_DNA"/>
</dbReference>
<dbReference type="InterPro" id="IPR009012">
    <property type="entry name" value="GrpE_head"/>
</dbReference>
<dbReference type="HAMAP" id="MF_01151">
    <property type="entry name" value="GrpE"/>
    <property type="match status" value="1"/>
</dbReference>
<comment type="similarity">
    <text evidence="1 3 4">Belongs to the GrpE family.</text>
</comment>
<dbReference type="InterPro" id="IPR013805">
    <property type="entry name" value="GrpE_CC"/>
</dbReference>
<dbReference type="PANTHER" id="PTHR21237:SF23">
    <property type="entry name" value="GRPE PROTEIN HOMOLOG, MITOCHONDRIAL"/>
    <property type="match status" value="1"/>
</dbReference>
<dbReference type="GO" id="GO:0051082">
    <property type="term" value="F:unfolded protein binding"/>
    <property type="evidence" value="ECO:0007669"/>
    <property type="project" value="TreeGrafter"/>
</dbReference>
<evidence type="ECO:0000313" key="7">
    <source>
        <dbReference type="Proteomes" id="UP000249239"/>
    </source>
</evidence>
<dbReference type="RefSeq" id="WP_245934977.1">
    <property type="nucleotide sequence ID" value="NZ_QKZK01000012.1"/>
</dbReference>
<dbReference type="AlphaFoldDB" id="A0A2W7N9G8"/>
<gene>
    <name evidence="3" type="primary">grpE</name>
    <name evidence="6" type="ORF">LX69_01758</name>
</gene>
<keyword evidence="3" id="KW-0963">Cytoplasm</keyword>
<dbReference type="Gene3D" id="3.90.20.20">
    <property type="match status" value="1"/>
</dbReference>
<comment type="function">
    <text evidence="3">Participates actively in the response to hyperosmotic and heat shock by preventing the aggregation of stress-denatured proteins, in association with DnaK and GrpE. It is the nucleotide exchange factor for DnaK and may function as a thermosensor. Unfolded proteins bind initially to DnaJ; upon interaction with the DnaJ-bound protein, DnaK hydrolyzes its bound ATP, resulting in the formation of a stable complex. GrpE releases ADP from DnaK; ATP binding to DnaK triggers the release of the substrate protein, thus completing the reaction cycle. Several rounds of ATP-dependent interactions between DnaJ, DnaK and GrpE are required for fully efficient folding.</text>
</comment>
<keyword evidence="7" id="KW-1185">Reference proteome</keyword>
<keyword evidence="3" id="KW-0346">Stress response</keyword>
<name>A0A2W7N9G8_9BACT</name>
<keyword evidence="2 3" id="KW-0143">Chaperone</keyword>
<evidence type="ECO:0000256" key="1">
    <source>
        <dbReference type="ARBA" id="ARBA00009054"/>
    </source>
</evidence>